<feature type="domain" description="C2H2-type" evidence="13">
    <location>
        <begin position="661"/>
        <end position="688"/>
    </location>
</feature>
<dbReference type="SUPFAM" id="SSF57667">
    <property type="entry name" value="beta-beta-alpha zinc fingers"/>
    <property type="match status" value="4"/>
</dbReference>
<feature type="domain" description="C2H2-type" evidence="13">
    <location>
        <begin position="605"/>
        <end position="632"/>
    </location>
</feature>
<dbReference type="PROSITE" id="PS50097">
    <property type="entry name" value="BTB"/>
    <property type="match status" value="1"/>
</dbReference>
<feature type="domain" description="BTB" evidence="12">
    <location>
        <begin position="11"/>
        <end position="78"/>
    </location>
</feature>
<evidence type="ECO:0000259" key="13">
    <source>
        <dbReference type="PROSITE" id="PS50157"/>
    </source>
</evidence>
<dbReference type="SUPFAM" id="SSF54695">
    <property type="entry name" value="POZ domain"/>
    <property type="match status" value="1"/>
</dbReference>
<accession>A0ABD0TAG5</accession>
<evidence type="ECO:0000256" key="9">
    <source>
        <dbReference type="ARBA" id="ARBA00023163"/>
    </source>
</evidence>
<dbReference type="GO" id="GO:0008270">
    <property type="term" value="F:zinc ion binding"/>
    <property type="evidence" value="ECO:0007669"/>
    <property type="project" value="UniProtKB-KW"/>
</dbReference>
<dbReference type="Proteomes" id="UP001549921">
    <property type="component" value="Unassembled WGS sequence"/>
</dbReference>
<keyword evidence="8" id="KW-0238">DNA-binding</keyword>
<dbReference type="FunFam" id="3.30.160.60:FF:000446">
    <property type="entry name" value="Zinc finger protein"/>
    <property type="match status" value="1"/>
</dbReference>
<dbReference type="PANTHER" id="PTHR14003:SF23">
    <property type="entry name" value="ZINC FINGER PROTEIN 143"/>
    <property type="match status" value="1"/>
</dbReference>
<dbReference type="PROSITE" id="PS00028">
    <property type="entry name" value="ZINC_FINGER_C2H2_1"/>
    <property type="match status" value="7"/>
</dbReference>
<feature type="domain" description="C2H2-type" evidence="13">
    <location>
        <begin position="491"/>
        <end position="518"/>
    </location>
</feature>
<dbReference type="GO" id="GO:0005634">
    <property type="term" value="C:nucleus"/>
    <property type="evidence" value="ECO:0007669"/>
    <property type="project" value="UniProtKB-SubCell"/>
</dbReference>
<evidence type="ECO:0000256" key="4">
    <source>
        <dbReference type="ARBA" id="ARBA00022737"/>
    </source>
</evidence>
<dbReference type="FunFam" id="3.30.160.60:FF:000450">
    <property type="entry name" value="PR domain zinc finger protein 14"/>
    <property type="match status" value="1"/>
</dbReference>
<evidence type="ECO:0000256" key="10">
    <source>
        <dbReference type="ARBA" id="ARBA00023242"/>
    </source>
</evidence>
<evidence type="ECO:0000256" key="11">
    <source>
        <dbReference type="PROSITE-ProRule" id="PRU00042"/>
    </source>
</evidence>
<keyword evidence="9" id="KW-0804">Transcription</keyword>
<dbReference type="FunFam" id="3.30.160.60:FF:000145">
    <property type="entry name" value="Zinc finger protein 574"/>
    <property type="match status" value="1"/>
</dbReference>
<keyword evidence="4" id="KW-0677">Repeat</keyword>
<evidence type="ECO:0000259" key="12">
    <source>
        <dbReference type="PROSITE" id="PS50097"/>
    </source>
</evidence>
<feature type="domain" description="C2H2-type" evidence="13">
    <location>
        <begin position="549"/>
        <end position="576"/>
    </location>
</feature>
<dbReference type="FunFam" id="3.30.160.60:FF:000188">
    <property type="entry name" value="Zinc finger protein 787"/>
    <property type="match status" value="1"/>
</dbReference>
<dbReference type="GO" id="GO:0006355">
    <property type="term" value="P:regulation of DNA-templated transcription"/>
    <property type="evidence" value="ECO:0007669"/>
    <property type="project" value="UniProtKB-ARBA"/>
</dbReference>
<dbReference type="Pfam" id="PF00096">
    <property type="entry name" value="zf-C2H2"/>
    <property type="match status" value="8"/>
</dbReference>
<dbReference type="AlphaFoldDB" id="A0ABD0TAG5"/>
<feature type="domain" description="C2H2-type" evidence="13">
    <location>
        <begin position="521"/>
        <end position="548"/>
    </location>
</feature>
<protein>
    <submittedName>
        <fullName evidence="14">Uncharacterized protein</fullName>
    </submittedName>
</protein>
<dbReference type="InterPro" id="IPR036236">
    <property type="entry name" value="Znf_C2H2_sf"/>
</dbReference>
<dbReference type="SMART" id="SM00225">
    <property type="entry name" value="BTB"/>
    <property type="match status" value="1"/>
</dbReference>
<reference evidence="14 15" key="1">
    <citation type="submission" date="2024-06" db="EMBL/GenBank/DDBJ databases">
        <title>A chromosome-level genome assembly of beet webworm, Loxostege sticticalis.</title>
        <authorList>
            <person name="Zhang Y."/>
        </authorList>
    </citation>
    <scope>NUCLEOTIDE SEQUENCE [LARGE SCALE GENOMIC DNA]</scope>
    <source>
        <strain evidence="14">AQ028</strain>
        <tissue evidence="14">Male pupae</tissue>
    </source>
</reference>
<keyword evidence="10" id="KW-0539">Nucleus</keyword>
<gene>
    <name evidence="14" type="ORF">ABMA28_015623</name>
</gene>
<dbReference type="InterPro" id="IPR000210">
    <property type="entry name" value="BTB/POZ_dom"/>
</dbReference>
<evidence type="ECO:0000256" key="8">
    <source>
        <dbReference type="ARBA" id="ARBA00023125"/>
    </source>
</evidence>
<keyword evidence="5 11" id="KW-0863">Zinc-finger</keyword>
<proteinExistence type="inferred from homology"/>
<organism evidence="14 15">
    <name type="scientific">Loxostege sticticalis</name>
    <name type="common">Beet webworm moth</name>
    <dbReference type="NCBI Taxonomy" id="481309"/>
    <lineage>
        <taxon>Eukaryota</taxon>
        <taxon>Metazoa</taxon>
        <taxon>Ecdysozoa</taxon>
        <taxon>Arthropoda</taxon>
        <taxon>Hexapoda</taxon>
        <taxon>Insecta</taxon>
        <taxon>Pterygota</taxon>
        <taxon>Neoptera</taxon>
        <taxon>Endopterygota</taxon>
        <taxon>Lepidoptera</taxon>
        <taxon>Glossata</taxon>
        <taxon>Ditrysia</taxon>
        <taxon>Pyraloidea</taxon>
        <taxon>Crambidae</taxon>
        <taxon>Pyraustinae</taxon>
        <taxon>Loxostege</taxon>
    </lineage>
</organism>
<dbReference type="Gene3D" id="3.30.710.10">
    <property type="entry name" value="Potassium Channel Kv1.1, Chain A"/>
    <property type="match status" value="1"/>
</dbReference>
<comment type="subcellular location">
    <subcellularLocation>
        <location evidence="1">Nucleus</location>
    </subcellularLocation>
</comment>
<keyword evidence="6" id="KW-0862">Zinc</keyword>
<keyword evidence="7" id="KW-0805">Transcription regulation</keyword>
<evidence type="ECO:0000313" key="14">
    <source>
        <dbReference type="EMBL" id="KAL0840363.1"/>
    </source>
</evidence>
<evidence type="ECO:0000313" key="15">
    <source>
        <dbReference type="Proteomes" id="UP001549921"/>
    </source>
</evidence>
<dbReference type="FunFam" id="3.30.160.60:FF:002070">
    <property type="entry name" value="Zinc finger protein"/>
    <property type="match status" value="1"/>
</dbReference>
<name>A0ABD0TAG5_LOXSC</name>
<dbReference type="SMART" id="SM00355">
    <property type="entry name" value="ZnF_C2H2"/>
    <property type="match status" value="8"/>
</dbReference>
<dbReference type="PROSITE" id="PS50157">
    <property type="entry name" value="ZINC_FINGER_C2H2_2"/>
    <property type="match status" value="8"/>
</dbReference>
<evidence type="ECO:0000256" key="7">
    <source>
        <dbReference type="ARBA" id="ARBA00023015"/>
    </source>
</evidence>
<evidence type="ECO:0000256" key="5">
    <source>
        <dbReference type="ARBA" id="ARBA00022771"/>
    </source>
</evidence>
<dbReference type="PANTHER" id="PTHR14003">
    <property type="entry name" value="TRANSCRIPTIONAL REPRESSOR PROTEIN YY"/>
    <property type="match status" value="1"/>
</dbReference>
<dbReference type="FunFam" id="3.30.160.60:FF:002343">
    <property type="entry name" value="Zinc finger protein 33A"/>
    <property type="match status" value="1"/>
</dbReference>
<keyword evidence="3" id="KW-0479">Metal-binding</keyword>
<sequence>MCEWLSSVQWCDVRLSCGGHTFNAHRAVLASVSLFLRRVLLSCREEETPTFIVLPDFDLDALSSVLYYVYNGEVIVKKQNLHKFFEIIKALEIFIDQQYLQKIRDTIGDLNFNLCTYRESKWSKNVFNLGVGNSNEHEYVNIRKGERLQDLRYSLSDSDLGDKRKCLSWSDVQPSLDNSPALYGDRQRNSFLRDLYIETYPQNGNVNGLTGGVLAIPNEHYRAPTSILLTNANGKLPSRADDTLSEISRKTTEHTSYISRAPLPCIRDCTQPSVDSCSNILQDSSAYKSMELVNTKILIDNDHNLSARLKNPWFSSYASQLSAQQYPIRIQHSNPLTSKMYMPSLDLSKNKPLLDFKSPENAWSKQMSRFLCKYPEEKDNYVGSKPMKGPIFNQVLNSPWCPRLPYDYKPFRRKLTNVSNYALHKKENEVAIVNDSNNNIEASSITAECNIEGNNSYIARDEYKCSLCSQVFTSSEALEVHTKRHTGTARYSCAECGKTFSQLRNFKYHMSVHRGTREFAATCTVCGKYFNDRGYLSSHMKIHRNRKEYKCSQCPKSFNQRVAYNMHVRIHTGVKPHVCEECGKAFSRKMLLKQHQRTHSGERPYACPHCDKRFADRSNMTLHLRLHTGIKPFSCSLCPKSFTKKHHLKSHLNFHTGAKPYSCPRCKLAFTQSSNMRTHLKKCTAPEDAAATTSTA</sequence>
<dbReference type="InterPro" id="IPR011333">
    <property type="entry name" value="SKP1/BTB/POZ_sf"/>
</dbReference>
<dbReference type="EMBL" id="JBEDNZ010000007">
    <property type="protein sequence ID" value="KAL0840363.1"/>
    <property type="molecule type" value="Genomic_DNA"/>
</dbReference>
<dbReference type="Gene3D" id="3.30.160.60">
    <property type="entry name" value="Classic Zinc Finger"/>
    <property type="match status" value="8"/>
</dbReference>
<feature type="domain" description="C2H2-type" evidence="13">
    <location>
        <begin position="633"/>
        <end position="660"/>
    </location>
</feature>
<dbReference type="CDD" id="cd18186">
    <property type="entry name" value="BTB_POZ_ZBTB_KLHL-like"/>
    <property type="match status" value="1"/>
</dbReference>
<feature type="domain" description="C2H2-type" evidence="13">
    <location>
        <begin position="577"/>
        <end position="604"/>
    </location>
</feature>
<comment type="caution">
    <text evidence="14">The sequence shown here is derived from an EMBL/GenBank/DDBJ whole genome shotgun (WGS) entry which is preliminary data.</text>
</comment>
<dbReference type="GO" id="GO:0003677">
    <property type="term" value="F:DNA binding"/>
    <property type="evidence" value="ECO:0007669"/>
    <property type="project" value="UniProtKB-KW"/>
</dbReference>
<feature type="domain" description="C2H2-type" evidence="13">
    <location>
        <begin position="463"/>
        <end position="490"/>
    </location>
</feature>
<dbReference type="Pfam" id="PF00651">
    <property type="entry name" value="BTB"/>
    <property type="match status" value="1"/>
</dbReference>
<evidence type="ECO:0000256" key="6">
    <source>
        <dbReference type="ARBA" id="ARBA00022833"/>
    </source>
</evidence>
<evidence type="ECO:0000256" key="1">
    <source>
        <dbReference type="ARBA" id="ARBA00004123"/>
    </source>
</evidence>
<dbReference type="InterPro" id="IPR013087">
    <property type="entry name" value="Znf_C2H2_type"/>
</dbReference>
<evidence type="ECO:0000256" key="2">
    <source>
        <dbReference type="ARBA" id="ARBA00006991"/>
    </source>
</evidence>
<evidence type="ECO:0000256" key="3">
    <source>
        <dbReference type="ARBA" id="ARBA00022723"/>
    </source>
</evidence>
<comment type="similarity">
    <text evidence="2">Belongs to the krueppel C2H2-type zinc-finger protein family.</text>
</comment>